<gene>
    <name evidence="1" type="ORF">ABS361_13100</name>
</gene>
<proteinExistence type="predicted"/>
<name>A0AAU7X6I4_9HYPH</name>
<dbReference type="EMBL" id="CP158568">
    <property type="protein sequence ID" value="XBY43041.1"/>
    <property type="molecule type" value="Genomic_DNA"/>
</dbReference>
<evidence type="ECO:0000313" key="1">
    <source>
        <dbReference type="EMBL" id="XBY43041.1"/>
    </source>
</evidence>
<dbReference type="KEGG" id="mflg:ABS361_13100"/>
<sequence>MRPRTRGRSAAAFGCVALVATGGWGWGSFEHFVRVPAAQETQRIAYTLDLVDRFYEMPAHDAYMRLSDDLKPWWSTIEPIQREIAAAKDDETRNVLIAKRDASLDAFIREKGLAPRIDLLVQSFDQFTRCLGLKICDENILRGAISIDVKRIYRTFRPYILKRREGTLVEDKEFGRDLEDLFFRFG</sequence>
<protein>
    <submittedName>
        <fullName evidence="1">Uncharacterized protein</fullName>
    </submittedName>
</protein>
<dbReference type="RefSeq" id="WP_407048143.1">
    <property type="nucleotide sequence ID" value="NZ_CP158568.1"/>
</dbReference>
<accession>A0AAU7X6I4</accession>
<dbReference type="AlphaFoldDB" id="A0AAU7X6I4"/>
<organism evidence="1">
    <name type="scientific">Methyloraptor flagellatus</name>
    <dbReference type="NCBI Taxonomy" id="3162530"/>
    <lineage>
        <taxon>Bacteria</taxon>
        <taxon>Pseudomonadati</taxon>
        <taxon>Pseudomonadota</taxon>
        <taxon>Alphaproteobacteria</taxon>
        <taxon>Hyphomicrobiales</taxon>
        <taxon>Ancalomicrobiaceae</taxon>
        <taxon>Methyloraptor</taxon>
    </lineage>
</organism>
<reference evidence="1" key="1">
    <citation type="submission" date="2024-06" db="EMBL/GenBank/DDBJ databases">
        <title>Methylostella associata gen. nov., sp. nov., a novel Ancalomicrobiaceae-affiliated facultatively methylotrophic bacteria that feed on methanotrophs of the genus Methylococcus.</title>
        <authorList>
            <person name="Saltykova V."/>
            <person name="Danilova O.V."/>
            <person name="Oshkin I.Y."/>
            <person name="Belova S.E."/>
            <person name="Pimenov N.V."/>
            <person name="Dedysh S.N."/>
        </authorList>
    </citation>
    <scope>NUCLEOTIDE SEQUENCE</scope>
    <source>
        <strain evidence="1">S20</strain>
    </source>
</reference>